<evidence type="ECO:0000259" key="12">
    <source>
        <dbReference type="Pfam" id="PF01070"/>
    </source>
</evidence>
<dbReference type="Proteomes" id="UP000024332">
    <property type="component" value="Unassembled WGS sequence"/>
</dbReference>
<feature type="binding site" evidence="11">
    <location>
        <begin position="63"/>
        <end position="65"/>
    </location>
    <ligand>
        <name>FMN</name>
        <dbReference type="ChEBI" id="CHEBI:58210"/>
    </ligand>
</feature>
<dbReference type="HAMAP" id="MF_00354">
    <property type="entry name" value="Idi_2"/>
    <property type="match status" value="1"/>
</dbReference>
<sequence length="373" mass="40538">MDIISRKLEHVEICLFEDVESGNTLLDNVTLIHQAMPGISLGDVKTKIRFLGKEISYPIMVTGMTGGNPELGRINGIIAEVIEDMGLAMGVGSQRVALEKAEAMSSFKIVRKYAPTAPIISNIGAAQLLKGYGLKELRDLVSMIEADGIAVHLNPAQEVFQPEGEPFYSVEILAKLRDISKELGVPIIIKETGTGISIETAKAFSDIGINYFDISGSGGTSWVSVEMFRDERKGSWKKESAKLFSNWGIPTAASIIETRFASPNATIIGSGGIRNGLHVAKAIALGSNLAGMAHPVLKEAVAGKDALINFFNRVEFELKAAMMLTGSKDIESLMKSPIVITGELKDWMESREISLSLFNKVRKREYGTSRVFQ</sequence>
<feature type="binding site" evidence="11">
    <location>
        <position position="215"/>
    </location>
    <ligand>
        <name>FMN</name>
        <dbReference type="ChEBI" id="CHEBI:58210"/>
    </ligand>
</feature>
<keyword evidence="5 11" id="KW-0479">Metal-binding</keyword>
<dbReference type="PANTHER" id="PTHR43665:SF1">
    <property type="entry name" value="ISOPENTENYL-DIPHOSPHATE DELTA-ISOMERASE"/>
    <property type="match status" value="1"/>
</dbReference>
<dbReference type="CDD" id="cd02811">
    <property type="entry name" value="IDI-2_FMN"/>
    <property type="match status" value="1"/>
</dbReference>
<feature type="binding site" evidence="11">
    <location>
        <begin position="293"/>
        <end position="294"/>
    </location>
    <ligand>
        <name>FMN</name>
        <dbReference type="ChEBI" id="CHEBI:58210"/>
    </ligand>
</feature>
<gene>
    <name evidence="11" type="primary">fni</name>
    <name evidence="13" type="ORF">CM19_10100</name>
</gene>
<evidence type="ECO:0000256" key="9">
    <source>
        <dbReference type="ARBA" id="ARBA00023235"/>
    </source>
</evidence>
<dbReference type="GO" id="GO:0005737">
    <property type="term" value="C:cytoplasm"/>
    <property type="evidence" value="ECO:0007669"/>
    <property type="project" value="UniProtKB-SubCell"/>
</dbReference>
<evidence type="ECO:0000256" key="8">
    <source>
        <dbReference type="ARBA" id="ARBA00023229"/>
    </source>
</evidence>
<dbReference type="GO" id="GO:0070402">
    <property type="term" value="F:NADPH binding"/>
    <property type="evidence" value="ECO:0007669"/>
    <property type="project" value="UniProtKB-UniRule"/>
</dbReference>
<comment type="similarity">
    <text evidence="11">Belongs to the IPP isomerase type 2 family.</text>
</comment>
<keyword evidence="3 11" id="KW-0285">Flavoprotein</keyword>
<keyword evidence="8 11" id="KW-0414">Isoprene biosynthesis</keyword>
<dbReference type="STRING" id="1160895.CM19_10100"/>
<feature type="binding site" evidence="11">
    <location>
        <begin position="6"/>
        <end position="7"/>
    </location>
    <ligand>
        <name>substrate</name>
    </ligand>
</feature>
<keyword evidence="9 11" id="KW-0413">Isomerase</keyword>
<evidence type="ECO:0000313" key="13">
    <source>
        <dbReference type="EMBL" id="EZQ03171.1"/>
    </source>
</evidence>
<comment type="catalytic activity">
    <reaction evidence="11">
        <text>isopentenyl diphosphate = dimethylallyl diphosphate</text>
        <dbReference type="Rhea" id="RHEA:23284"/>
        <dbReference type="ChEBI" id="CHEBI:57623"/>
        <dbReference type="ChEBI" id="CHEBI:128769"/>
        <dbReference type="EC" id="5.3.3.2"/>
    </reaction>
</comment>
<dbReference type="PANTHER" id="PTHR43665">
    <property type="entry name" value="ISOPENTENYL-DIPHOSPHATE DELTA-ISOMERASE"/>
    <property type="match status" value="1"/>
</dbReference>
<dbReference type="GO" id="GO:0004452">
    <property type="term" value="F:isopentenyl-diphosphate delta-isomerase activity"/>
    <property type="evidence" value="ECO:0007669"/>
    <property type="project" value="UniProtKB-UniRule"/>
</dbReference>
<keyword evidence="7 11" id="KW-0521">NADP</keyword>
<keyword evidence="2 11" id="KW-0963">Cytoplasm</keyword>
<dbReference type="InterPro" id="IPR011179">
    <property type="entry name" value="IPdP_isomerase"/>
</dbReference>
<dbReference type="NCBIfam" id="TIGR02151">
    <property type="entry name" value="IPP_isom_2"/>
    <property type="match status" value="1"/>
</dbReference>
<comment type="cofactor">
    <cofactor evidence="1 11">
        <name>FMN</name>
        <dbReference type="ChEBI" id="CHEBI:58210"/>
    </cofactor>
</comment>
<feature type="binding site" evidence="11">
    <location>
        <position position="220"/>
    </location>
    <ligand>
        <name>FMN</name>
        <dbReference type="ChEBI" id="CHEBI:58210"/>
    </ligand>
</feature>
<dbReference type="SUPFAM" id="SSF51395">
    <property type="entry name" value="FMN-linked oxidoreductases"/>
    <property type="match status" value="1"/>
</dbReference>
<organism evidence="13 14">
    <name type="scientific">Candidatus Acidianus copahuensis</name>
    <dbReference type="NCBI Taxonomy" id="1160895"/>
    <lineage>
        <taxon>Archaea</taxon>
        <taxon>Thermoproteota</taxon>
        <taxon>Thermoprotei</taxon>
        <taxon>Sulfolobales</taxon>
        <taxon>Sulfolobaceae</taxon>
        <taxon>Acidianus</taxon>
    </lineage>
</organism>
<evidence type="ECO:0000256" key="3">
    <source>
        <dbReference type="ARBA" id="ARBA00022630"/>
    </source>
</evidence>
<name>A0A031LLZ9_9CREN</name>
<dbReference type="OrthoDB" id="371955at2157"/>
<proteinExistence type="inferred from homology"/>
<dbReference type="RefSeq" id="WP_048100217.1">
    <property type="nucleotide sequence ID" value="NZ_JFZT01000048.1"/>
</dbReference>
<keyword evidence="6 11" id="KW-0460">Magnesium</keyword>
<dbReference type="GO" id="GO:0008299">
    <property type="term" value="P:isoprenoid biosynthetic process"/>
    <property type="evidence" value="ECO:0007669"/>
    <property type="project" value="UniProtKB-UniRule"/>
</dbReference>
<comment type="subunit">
    <text evidence="10 11">Homooctamer. Dimer of tetramers.</text>
</comment>
<feature type="binding site" evidence="11">
    <location>
        <position position="190"/>
    </location>
    <ligand>
        <name>FMN</name>
        <dbReference type="ChEBI" id="CHEBI:58210"/>
    </ligand>
</feature>
<evidence type="ECO:0000256" key="7">
    <source>
        <dbReference type="ARBA" id="ARBA00022857"/>
    </source>
</evidence>
<comment type="subcellular location">
    <subcellularLocation>
        <location evidence="11">Cytoplasm</location>
    </subcellularLocation>
</comment>
<evidence type="ECO:0000256" key="2">
    <source>
        <dbReference type="ARBA" id="ARBA00022490"/>
    </source>
</evidence>
<evidence type="ECO:0000313" key="14">
    <source>
        <dbReference type="Proteomes" id="UP000024332"/>
    </source>
</evidence>
<feature type="binding site" evidence="11">
    <location>
        <position position="93"/>
    </location>
    <ligand>
        <name>FMN</name>
        <dbReference type="ChEBI" id="CHEBI:58210"/>
    </ligand>
</feature>
<comment type="cofactor">
    <cofactor evidence="11">
        <name>Mg(2+)</name>
        <dbReference type="ChEBI" id="CHEBI:18420"/>
    </cofactor>
</comment>
<dbReference type="InterPro" id="IPR000262">
    <property type="entry name" value="FMN-dep_DH"/>
</dbReference>
<evidence type="ECO:0000256" key="4">
    <source>
        <dbReference type="ARBA" id="ARBA00022643"/>
    </source>
</evidence>
<evidence type="ECO:0000256" key="11">
    <source>
        <dbReference type="HAMAP-Rule" id="MF_00354"/>
    </source>
</evidence>
<keyword evidence="14" id="KW-1185">Reference proteome</keyword>
<evidence type="ECO:0000256" key="6">
    <source>
        <dbReference type="ARBA" id="ARBA00022842"/>
    </source>
</evidence>
<feature type="binding site" evidence="11">
    <location>
        <position position="62"/>
    </location>
    <ligand>
        <name>FMN</name>
        <dbReference type="ChEBI" id="CHEBI:58210"/>
    </ligand>
</feature>
<dbReference type="EMBL" id="JFZT01000048">
    <property type="protein sequence ID" value="EZQ03171.1"/>
    <property type="molecule type" value="Genomic_DNA"/>
</dbReference>
<dbReference type="Pfam" id="PF01070">
    <property type="entry name" value="FMN_dh"/>
    <property type="match status" value="1"/>
</dbReference>
<feature type="binding site" evidence="11">
    <location>
        <begin position="93"/>
        <end position="95"/>
    </location>
    <ligand>
        <name>substrate</name>
    </ligand>
</feature>
<dbReference type="EC" id="5.3.3.2" evidence="11"/>
<dbReference type="GO" id="GO:0000287">
    <property type="term" value="F:magnesium ion binding"/>
    <property type="evidence" value="ECO:0007669"/>
    <property type="project" value="UniProtKB-UniRule"/>
</dbReference>
<reference evidence="13 14" key="1">
    <citation type="submission" date="2014-03" db="EMBL/GenBank/DDBJ databases">
        <title>Draft genome sequence of the novel thermoacidophilic archaea Acidianus copahuensis ALE1 strain, isolated from Copahue volcanic area in Neuquen Argentina.</title>
        <authorList>
            <person name="Urbieta M.S."/>
            <person name="Rascovan N."/>
            <person name="Castro C."/>
            <person name="Revale S."/>
            <person name="Giaveno M.A."/>
            <person name="Vazquez M.P."/>
            <person name="Donati E.R."/>
        </authorList>
    </citation>
    <scope>NUCLEOTIDE SEQUENCE [LARGE SCALE GENOMIC DNA]</scope>
    <source>
        <strain evidence="13 14">ALE1</strain>
    </source>
</reference>
<feature type="binding site" evidence="11">
    <location>
        <begin position="272"/>
        <end position="274"/>
    </location>
    <ligand>
        <name>FMN</name>
        <dbReference type="ChEBI" id="CHEBI:58210"/>
    </ligand>
</feature>
<evidence type="ECO:0000256" key="10">
    <source>
        <dbReference type="ARBA" id="ARBA00025810"/>
    </source>
</evidence>
<evidence type="ECO:0000256" key="5">
    <source>
        <dbReference type="ARBA" id="ARBA00022723"/>
    </source>
</evidence>
<dbReference type="Gene3D" id="3.20.20.70">
    <property type="entry name" value="Aldolase class I"/>
    <property type="match status" value="1"/>
</dbReference>
<feature type="domain" description="FMN-dependent dehydrogenase" evidence="12">
    <location>
        <begin position="175"/>
        <end position="336"/>
    </location>
</feature>
<comment type="caution">
    <text evidence="13">The sequence shown here is derived from an EMBL/GenBank/DDBJ whole genome shotgun (WGS) entry which is preliminary data.</text>
</comment>
<dbReference type="GO" id="GO:0016491">
    <property type="term" value="F:oxidoreductase activity"/>
    <property type="evidence" value="ECO:0007669"/>
    <property type="project" value="InterPro"/>
</dbReference>
<dbReference type="GO" id="GO:0010181">
    <property type="term" value="F:FMN binding"/>
    <property type="evidence" value="ECO:0007669"/>
    <property type="project" value="UniProtKB-UniRule"/>
</dbReference>
<feature type="binding site" evidence="11">
    <location>
        <position position="157"/>
    </location>
    <ligand>
        <name>substrate</name>
    </ligand>
</feature>
<protein>
    <recommendedName>
        <fullName evidence="11">Isopentenyl-diphosphate delta-isomerase</fullName>
        <shortName evidence="11">IPP isomerase</shortName>
        <ecNumber evidence="11">5.3.3.2</ecNumber>
    </recommendedName>
    <alternativeName>
        <fullName evidence="11">Isopentenyl diphosphate:dimethylallyl diphosphate isomerase</fullName>
    </alternativeName>
    <alternativeName>
        <fullName evidence="11">Isopentenyl pyrophosphate isomerase</fullName>
    </alternativeName>
    <alternativeName>
        <fullName evidence="11">Type 2 isopentenyl diphosphate isomerase</fullName>
        <shortName evidence="11">IDI-2</shortName>
    </alternativeName>
</protein>
<feature type="binding site" evidence="11">
    <location>
        <position position="122"/>
    </location>
    <ligand>
        <name>FMN</name>
        <dbReference type="ChEBI" id="CHEBI:58210"/>
    </ligand>
</feature>
<comment type="cofactor">
    <cofactor evidence="11">
        <name>NADPH</name>
        <dbReference type="ChEBI" id="CHEBI:57783"/>
    </cofactor>
</comment>
<dbReference type="InterPro" id="IPR013785">
    <property type="entry name" value="Aldolase_TIM"/>
</dbReference>
<comment type="function">
    <text evidence="11">Involved in the biosynthesis of isoprenoids. Catalyzes the 1,3-allylic rearrangement of the homoallylic substrate isopentenyl (IPP) to its allylic isomer, dimethylallyl diphosphate (DMAPP).</text>
</comment>
<dbReference type="PIRSF" id="PIRSF003314">
    <property type="entry name" value="IPP_isomerase"/>
    <property type="match status" value="1"/>
</dbReference>
<accession>A0A031LLZ9</accession>
<dbReference type="AlphaFoldDB" id="A0A031LLZ9"/>
<feature type="binding site" evidence="11">
    <location>
        <position position="158"/>
    </location>
    <ligand>
        <name>Mg(2+)</name>
        <dbReference type="ChEBI" id="CHEBI:18420"/>
    </ligand>
</feature>
<evidence type="ECO:0000256" key="1">
    <source>
        <dbReference type="ARBA" id="ARBA00001917"/>
    </source>
</evidence>
<keyword evidence="4 11" id="KW-0288">FMN</keyword>